<dbReference type="Gene3D" id="3.40.50.720">
    <property type="entry name" value="NAD(P)-binding Rossmann-like Domain"/>
    <property type="match status" value="1"/>
</dbReference>
<protein>
    <recommendedName>
        <fullName evidence="6">NAD(P)-binding protein</fullName>
    </recommendedName>
</protein>
<evidence type="ECO:0000313" key="4">
    <source>
        <dbReference type="EMBL" id="TFL05015.1"/>
    </source>
</evidence>
<reference evidence="4 5" key="1">
    <citation type="journal article" date="2019" name="Nat. Ecol. Evol.">
        <title>Megaphylogeny resolves global patterns of mushroom evolution.</title>
        <authorList>
            <person name="Varga T."/>
            <person name="Krizsan K."/>
            <person name="Foldi C."/>
            <person name="Dima B."/>
            <person name="Sanchez-Garcia M."/>
            <person name="Sanchez-Ramirez S."/>
            <person name="Szollosi G.J."/>
            <person name="Szarkandi J.G."/>
            <person name="Papp V."/>
            <person name="Albert L."/>
            <person name="Andreopoulos W."/>
            <person name="Angelini C."/>
            <person name="Antonin V."/>
            <person name="Barry K.W."/>
            <person name="Bougher N.L."/>
            <person name="Buchanan P."/>
            <person name="Buyck B."/>
            <person name="Bense V."/>
            <person name="Catcheside P."/>
            <person name="Chovatia M."/>
            <person name="Cooper J."/>
            <person name="Damon W."/>
            <person name="Desjardin D."/>
            <person name="Finy P."/>
            <person name="Geml J."/>
            <person name="Haridas S."/>
            <person name="Hughes K."/>
            <person name="Justo A."/>
            <person name="Karasinski D."/>
            <person name="Kautmanova I."/>
            <person name="Kiss B."/>
            <person name="Kocsube S."/>
            <person name="Kotiranta H."/>
            <person name="LaButti K.M."/>
            <person name="Lechner B.E."/>
            <person name="Liimatainen K."/>
            <person name="Lipzen A."/>
            <person name="Lukacs Z."/>
            <person name="Mihaltcheva S."/>
            <person name="Morgado L.N."/>
            <person name="Niskanen T."/>
            <person name="Noordeloos M.E."/>
            <person name="Ohm R.A."/>
            <person name="Ortiz-Santana B."/>
            <person name="Ovrebo C."/>
            <person name="Racz N."/>
            <person name="Riley R."/>
            <person name="Savchenko A."/>
            <person name="Shiryaev A."/>
            <person name="Soop K."/>
            <person name="Spirin V."/>
            <person name="Szebenyi C."/>
            <person name="Tomsovsky M."/>
            <person name="Tulloss R.E."/>
            <person name="Uehling J."/>
            <person name="Grigoriev I.V."/>
            <person name="Vagvolgyi C."/>
            <person name="Papp T."/>
            <person name="Martin F.M."/>
            <person name="Miettinen O."/>
            <person name="Hibbett D.S."/>
            <person name="Nagy L.G."/>
        </authorList>
    </citation>
    <scope>NUCLEOTIDE SEQUENCE [LARGE SCALE GENOMIC DNA]</scope>
    <source>
        <strain evidence="4 5">CBS 309.79</strain>
    </source>
</reference>
<evidence type="ECO:0000256" key="1">
    <source>
        <dbReference type="ARBA" id="ARBA00006484"/>
    </source>
</evidence>
<dbReference type="STRING" id="1884261.A0A5C3QSQ2"/>
<keyword evidence="3" id="KW-0560">Oxidoreductase</keyword>
<dbReference type="Pfam" id="PF00106">
    <property type="entry name" value="adh_short"/>
    <property type="match status" value="1"/>
</dbReference>
<name>A0A5C3QSQ2_9AGAR</name>
<gene>
    <name evidence="4" type="ORF">BDV98DRAFT_610706</name>
</gene>
<evidence type="ECO:0000313" key="5">
    <source>
        <dbReference type="Proteomes" id="UP000305067"/>
    </source>
</evidence>
<accession>A0A5C3QSQ2</accession>
<evidence type="ECO:0000256" key="3">
    <source>
        <dbReference type="ARBA" id="ARBA00023002"/>
    </source>
</evidence>
<dbReference type="InterPro" id="IPR036291">
    <property type="entry name" value="NAD(P)-bd_dom_sf"/>
</dbReference>
<dbReference type="Proteomes" id="UP000305067">
    <property type="component" value="Unassembled WGS sequence"/>
</dbReference>
<dbReference type="EMBL" id="ML178817">
    <property type="protein sequence ID" value="TFL05015.1"/>
    <property type="molecule type" value="Genomic_DNA"/>
</dbReference>
<proteinExistence type="inferred from homology"/>
<dbReference type="PANTHER" id="PTHR24320">
    <property type="entry name" value="RETINOL DEHYDROGENASE"/>
    <property type="match status" value="1"/>
</dbReference>
<dbReference type="GO" id="GO:0016491">
    <property type="term" value="F:oxidoreductase activity"/>
    <property type="evidence" value="ECO:0007669"/>
    <property type="project" value="UniProtKB-KW"/>
</dbReference>
<dbReference type="SUPFAM" id="SSF51735">
    <property type="entry name" value="NAD(P)-binding Rossmann-fold domains"/>
    <property type="match status" value="1"/>
</dbReference>
<keyword evidence="5" id="KW-1185">Reference proteome</keyword>
<dbReference type="PRINTS" id="PR00081">
    <property type="entry name" value="GDHRDH"/>
</dbReference>
<comment type="similarity">
    <text evidence="1">Belongs to the short-chain dehydrogenases/reductases (SDR) family.</text>
</comment>
<dbReference type="OrthoDB" id="191139at2759"/>
<evidence type="ECO:0008006" key="6">
    <source>
        <dbReference type="Google" id="ProtNLM"/>
    </source>
</evidence>
<evidence type="ECO:0000256" key="2">
    <source>
        <dbReference type="ARBA" id="ARBA00022857"/>
    </source>
</evidence>
<organism evidence="4 5">
    <name type="scientific">Pterulicium gracile</name>
    <dbReference type="NCBI Taxonomy" id="1884261"/>
    <lineage>
        <taxon>Eukaryota</taxon>
        <taxon>Fungi</taxon>
        <taxon>Dikarya</taxon>
        <taxon>Basidiomycota</taxon>
        <taxon>Agaricomycotina</taxon>
        <taxon>Agaricomycetes</taxon>
        <taxon>Agaricomycetidae</taxon>
        <taxon>Agaricales</taxon>
        <taxon>Pleurotineae</taxon>
        <taxon>Pterulaceae</taxon>
        <taxon>Pterulicium</taxon>
    </lineage>
</organism>
<dbReference type="AlphaFoldDB" id="A0A5C3QSQ2"/>
<keyword evidence="2" id="KW-0521">NADP</keyword>
<sequence length="316" mass="34729">MGIAYSAYSEGFPPKPHFDPGRDIPDLKGQVMIVTGGYAGIGHHTVQALLNKGAKVYIAGRSKDKAQKAIEQLKQETGGKEALFLELDLADLKSVQKAAAEFVRLEPKLHVLFNNGGVMTPPVEQITADGYDLQFGTNVLGHFYLTKLLLPTLLATAKTTSTGKVRVVNTSSIAHRFGDLDFGTFKEGPARKKAYTSQLYAQSKFGNAVFSRELAKRYGDQGIVSTALNPGNLRTELQRHSSSPIEQLMFRLVCYEPHYGALTQLWAGTAEETVKYNGDFLIPWARLGAVKPKAKDEKLGADLWTWLEEQVKDVGQ</sequence>
<dbReference type="InterPro" id="IPR002347">
    <property type="entry name" value="SDR_fam"/>
</dbReference>
<dbReference type="PANTHER" id="PTHR24320:SF236">
    <property type="entry name" value="SHORT-CHAIN DEHYDROGENASE-RELATED"/>
    <property type="match status" value="1"/>
</dbReference>